<accession>A0A8J5K3V6</accession>
<sequence length="247" mass="28754">MQTCCRQVPEYYYAFGPTVDGVVIDTDFDTDRQSYINRLASYDLIFGVTPSDAFFTFNDDDVKFGFETDKRNKILRTFIRNTYNYHLTEIMATVINEYTDWVRPVRHPISTRDETLALLSDALYTAPVMHTGNLHALASSKTYLYLFDHQTRGADYEPELPYMWGAPLVETLAHFPTNYTQQEVKLAEAMLTYWTNFARTGNPNEPIDQHHDRGLEKNRFRALEWPLYDGMHRKYIEIVCPAESAVD</sequence>
<comment type="caution">
    <text evidence="4">The sequence shown here is derived from an EMBL/GenBank/DDBJ whole genome shotgun (WGS) entry which is preliminary data.</text>
</comment>
<organism evidence="4 5">
    <name type="scientific">Homarus americanus</name>
    <name type="common">American lobster</name>
    <dbReference type="NCBI Taxonomy" id="6706"/>
    <lineage>
        <taxon>Eukaryota</taxon>
        <taxon>Metazoa</taxon>
        <taxon>Ecdysozoa</taxon>
        <taxon>Arthropoda</taxon>
        <taxon>Crustacea</taxon>
        <taxon>Multicrustacea</taxon>
        <taxon>Malacostraca</taxon>
        <taxon>Eumalacostraca</taxon>
        <taxon>Eucarida</taxon>
        <taxon>Decapoda</taxon>
        <taxon>Pleocyemata</taxon>
        <taxon>Astacidea</taxon>
        <taxon>Nephropoidea</taxon>
        <taxon>Nephropidae</taxon>
        <taxon>Homarus</taxon>
    </lineage>
</organism>
<name>A0A8J5K3V6_HOMAM</name>
<feature type="domain" description="Carboxylesterase type B" evidence="3">
    <location>
        <begin position="8"/>
        <end position="239"/>
    </location>
</feature>
<dbReference type="InterPro" id="IPR002018">
    <property type="entry name" value="CarbesteraseB"/>
</dbReference>
<dbReference type="InterPro" id="IPR029058">
    <property type="entry name" value="AB_hydrolase_fold"/>
</dbReference>
<gene>
    <name evidence="4" type="primary">Nlg1-L1</name>
    <name evidence="4" type="ORF">Hamer_G005382</name>
</gene>
<evidence type="ECO:0000313" key="4">
    <source>
        <dbReference type="EMBL" id="KAG7167058.1"/>
    </source>
</evidence>
<keyword evidence="2" id="KW-0325">Glycoprotein</keyword>
<comment type="similarity">
    <text evidence="1">Belongs to the type-B carboxylesterase/lipase family.</text>
</comment>
<dbReference type="PANTHER" id="PTHR43903">
    <property type="entry name" value="NEUROLIGIN"/>
    <property type="match status" value="1"/>
</dbReference>
<evidence type="ECO:0000256" key="1">
    <source>
        <dbReference type="ARBA" id="ARBA00005964"/>
    </source>
</evidence>
<dbReference type="Gene3D" id="3.40.50.1820">
    <property type="entry name" value="alpha/beta hydrolase"/>
    <property type="match status" value="1"/>
</dbReference>
<dbReference type="SUPFAM" id="SSF53474">
    <property type="entry name" value="alpha/beta-Hydrolases"/>
    <property type="match status" value="1"/>
</dbReference>
<proteinExistence type="inferred from homology"/>
<evidence type="ECO:0000256" key="2">
    <source>
        <dbReference type="ARBA" id="ARBA00023180"/>
    </source>
</evidence>
<reference evidence="4" key="1">
    <citation type="journal article" date="2021" name="Sci. Adv.">
        <title>The American lobster genome reveals insights on longevity, neural, and immune adaptations.</title>
        <authorList>
            <person name="Polinski J.M."/>
            <person name="Zimin A.V."/>
            <person name="Clark K.F."/>
            <person name="Kohn A.B."/>
            <person name="Sadowski N."/>
            <person name="Timp W."/>
            <person name="Ptitsyn A."/>
            <person name="Khanna P."/>
            <person name="Romanova D.Y."/>
            <person name="Williams P."/>
            <person name="Greenwood S.J."/>
            <person name="Moroz L.L."/>
            <person name="Walt D.R."/>
            <person name="Bodnar A.G."/>
        </authorList>
    </citation>
    <scope>NUCLEOTIDE SEQUENCE</scope>
    <source>
        <strain evidence="4">GMGI-L3</strain>
    </source>
</reference>
<protein>
    <submittedName>
        <fullName evidence="4">Neuroligin-1-like 1</fullName>
    </submittedName>
</protein>
<dbReference type="InterPro" id="IPR051093">
    <property type="entry name" value="Neuroligin/BSAL"/>
</dbReference>
<evidence type="ECO:0000259" key="3">
    <source>
        <dbReference type="Pfam" id="PF00135"/>
    </source>
</evidence>
<dbReference type="Pfam" id="PF00135">
    <property type="entry name" value="COesterase"/>
    <property type="match status" value="1"/>
</dbReference>
<dbReference type="AlphaFoldDB" id="A0A8J5K3V6"/>
<evidence type="ECO:0000313" key="5">
    <source>
        <dbReference type="Proteomes" id="UP000747542"/>
    </source>
</evidence>
<keyword evidence="5" id="KW-1185">Reference proteome</keyword>
<dbReference type="Proteomes" id="UP000747542">
    <property type="component" value="Unassembled WGS sequence"/>
</dbReference>
<dbReference type="EMBL" id="JAHLQT010021845">
    <property type="protein sequence ID" value="KAG7167058.1"/>
    <property type="molecule type" value="Genomic_DNA"/>
</dbReference>